<proteinExistence type="predicted"/>
<accession>A0A8C6RCJ7</accession>
<organism evidence="1 2">
    <name type="scientific">Nannospalax galili</name>
    <name type="common">Northern Israeli blind subterranean mole rat</name>
    <name type="synonym">Spalax galili</name>
    <dbReference type="NCBI Taxonomy" id="1026970"/>
    <lineage>
        <taxon>Eukaryota</taxon>
        <taxon>Metazoa</taxon>
        <taxon>Chordata</taxon>
        <taxon>Craniata</taxon>
        <taxon>Vertebrata</taxon>
        <taxon>Euteleostomi</taxon>
        <taxon>Mammalia</taxon>
        <taxon>Eutheria</taxon>
        <taxon>Euarchontoglires</taxon>
        <taxon>Glires</taxon>
        <taxon>Rodentia</taxon>
        <taxon>Myomorpha</taxon>
        <taxon>Muroidea</taxon>
        <taxon>Spalacidae</taxon>
        <taxon>Spalacinae</taxon>
        <taxon>Nannospalax</taxon>
    </lineage>
</organism>
<dbReference type="Ensembl" id="ENSNGAT00000021868.1">
    <property type="protein sequence ID" value="ENSNGAP00000016253.1"/>
    <property type="gene ID" value="ENSNGAG00000017038.1"/>
</dbReference>
<evidence type="ECO:0000313" key="2">
    <source>
        <dbReference type="Proteomes" id="UP000694381"/>
    </source>
</evidence>
<sequence length="12" mass="1371">MMDQARSAFSNL</sequence>
<dbReference type="Proteomes" id="UP000694381">
    <property type="component" value="Unassembled WGS sequence"/>
</dbReference>
<evidence type="ECO:0000313" key="1">
    <source>
        <dbReference type="Ensembl" id="ENSNGAP00000016253.1"/>
    </source>
</evidence>
<reference evidence="1" key="2">
    <citation type="submission" date="2025-09" db="UniProtKB">
        <authorList>
            <consortium name="Ensembl"/>
        </authorList>
    </citation>
    <scope>IDENTIFICATION</scope>
</reference>
<keyword evidence="2" id="KW-1185">Reference proteome</keyword>
<reference evidence="1" key="1">
    <citation type="submission" date="2025-08" db="UniProtKB">
        <authorList>
            <consortium name="Ensembl"/>
        </authorList>
    </citation>
    <scope>IDENTIFICATION</scope>
</reference>
<name>A0A8C6RCJ7_NANGA</name>
<protein>
    <submittedName>
        <fullName evidence="1">Uncharacterized protein</fullName>
    </submittedName>
</protein>